<evidence type="ECO:0000256" key="4">
    <source>
        <dbReference type="ARBA" id="ARBA00015384"/>
    </source>
</evidence>
<dbReference type="InterPro" id="IPR023471">
    <property type="entry name" value="CtaG/Cox11_dom_sf"/>
</dbReference>
<dbReference type="PANTHER" id="PTHR21320">
    <property type="entry name" value="CYTOCHROME C OXIDASE ASSEMBLY PROTEIN COX11-RELATED"/>
    <property type="match status" value="1"/>
</dbReference>
<keyword evidence="7 10" id="KW-1133">Transmembrane helix</keyword>
<keyword evidence="9 10" id="KW-0472">Membrane</keyword>
<protein>
    <recommendedName>
        <fullName evidence="4 10">Cytochrome c oxidase assembly protein CtaG</fullName>
    </recommendedName>
</protein>
<evidence type="ECO:0000256" key="9">
    <source>
        <dbReference type="ARBA" id="ARBA00023136"/>
    </source>
</evidence>
<evidence type="ECO:0000256" key="6">
    <source>
        <dbReference type="ARBA" id="ARBA00022968"/>
    </source>
</evidence>
<comment type="function">
    <text evidence="1 10">Exerts its effect at some terminal stage of cytochrome c oxidase synthesis, probably by being involved in the insertion of the copper B into subunit I.</text>
</comment>
<gene>
    <name evidence="10" type="primary">ctaG</name>
    <name evidence="11" type="ORF">NBZ79_04135</name>
</gene>
<proteinExistence type="inferred from homology"/>
<evidence type="ECO:0000313" key="11">
    <source>
        <dbReference type="EMBL" id="USG62164.1"/>
    </source>
</evidence>
<dbReference type="PANTHER" id="PTHR21320:SF3">
    <property type="entry name" value="CYTOCHROME C OXIDASE ASSEMBLY PROTEIN COX11, MITOCHONDRIAL-RELATED"/>
    <property type="match status" value="1"/>
</dbReference>
<keyword evidence="6 10" id="KW-0735">Signal-anchor</keyword>
<evidence type="ECO:0000256" key="1">
    <source>
        <dbReference type="ARBA" id="ARBA00004007"/>
    </source>
</evidence>
<dbReference type="RefSeq" id="WP_251935771.1">
    <property type="nucleotide sequence ID" value="NZ_CP098747.1"/>
</dbReference>
<dbReference type="PIRSF" id="PIRSF005413">
    <property type="entry name" value="COX11"/>
    <property type="match status" value="1"/>
</dbReference>
<dbReference type="Proteomes" id="UP001056291">
    <property type="component" value="Chromosome"/>
</dbReference>
<comment type="similarity">
    <text evidence="3 10">Belongs to the COX11/CtaG family.</text>
</comment>
<accession>A0ABY4WA59</accession>
<keyword evidence="10" id="KW-1003">Cell membrane</keyword>
<dbReference type="EMBL" id="CP098747">
    <property type="protein sequence ID" value="USG62164.1"/>
    <property type="molecule type" value="Genomic_DNA"/>
</dbReference>
<dbReference type="SUPFAM" id="SSF110111">
    <property type="entry name" value="Ctag/Cox11"/>
    <property type="match status" value="1"/>
</dbReference>
<keyword evidence="5 10" id="KW-0812">Transmembrane</keyword>
<evidence type="ECO:0000256" key="10">
    <source>
        <dbReference type="HAMAP-Rule" id="MF_00155"/>
    </source>
</evidence>
<name>A0ABY4WA59_9PROT</name>
<comment type="subcellular location">
    <subcellularLocation>
        <location evidence="2 10">Cell inner membrane</location>
        <topology evidence="2 10">Single-pass type II membrane protein</topology>
        <orientation evidence="2 10">Periplasmic side</orientation>
    </subcellularLocation>
</comment>
<feature type="topological domain" description="Periplasmic" evidence="10">
    <location>
        <begin position="30"/>
        <end position="196"/>
    </location>
</feature>
<reference evidence="11" key="1">
    <citation type="submission" date="2022-06" db="EMBL/GenBank/DDBJ databases">
        <title>Sneathiella actinostolidae sp. nov., isolated from a sea anemonein the Western Pacific Ocean.</title>
        <authorList>
            <person name="Wei M.J."/>
        </authorList>
    </citation>
    <scope>NUCLEOTIDE SEQUENCE</scope>
    <source>
        <strain evidence="11">PHK-P5</strain>
    </source>
</reference>
<dbReference type="NCBIfam" id="NF003465">
    <property type="entry name" value="PRK05089.1"/>
    <property type="match status" value="1"/>
</dbReference>
<organism evidence="11 12">
    <name type="scientific">Sneathiella marina</name>
    <dbReference type="NCBI Taxonomy" id="2950108"/>
    <lineage>
        <taxon>Bacteria</taxon>
        <taxon>Pseudomonadati</taxon>
        <taxon>Pseudomonadota</taxon>
        <taxon>Alphaproteobacteria</taxon>
        <taxon>Sneathiellales</taxon>
        <taxon>Sneathiellaceae</taxon>
        <taxon>Sneathiella</taxon>
    </lineage>
</organism>
<evidence type="ECO:0000256" key="2">
    <source>
        <dbReference type="ARBA" id="ARBA00004382"/>
    </source>
</evidence>
<evidence type="ECO:0000256" key="3">
    <source>
        <dbReference type="ARBA" id="ARBA00009620"/>
    </source>
</evidence>
<evidence type="ECO:0000313" key="12">
    <source>
        <dbReference type="Proteomes" id="UP001056291"/>
    </source>
</evidence>
<sequence>MKDTQTKSKRLALVLVSVVAGMVGLAYASVPLYDLFCRVTGYGGTTQQASMAPDVVLDRTITIEFDANTSRGMPWDFKPVQHKVTLKVGETGLAFYEAYNPTDKIIKGTATFNVTPQKVGQYFTKIDCFCFTEQVLKPGQRVDMPVTFFVDPEIDQDPNAKEVAVITLSYTFFVNEDEEEEVDVSAKAEKKPVNVN</sequence>
<feature type="topological domain" description="Cytoplasmic" evidence="10">
    <location>
        <begin position="1"/>
        <end position="7"/>
    </location>
</feature>
<evidence type="ECO:0000256" key="8">
    <source>
        <dbReference type="ARBA" id="ARBA00023008"/>
    </source>
</evidence>
<evidence type="ECO:0000256" key="7">
    <source>
        <dbReference type="ARBA" id="ARBA00022989"/>
    </source>
</evidence>
<dbReference type="Gene3D" id="2.60.370.10">
    <property type="entry name" value="Ctag/Cox11"/>
    <property type="match status" value="1"/>
</dbReference>
<dbReference type="HAMAP" id="MF_00155">
    <property type="entry name" value="CtaG"/>
    <property type="match status" value="1"/>
</dbReference>
<keyword evidence="12" id="KW-1185">Reference proteome</keyword>
<evidence type="ECO:0000256" key="5">
    <source>
        <dbReference type="ARBA" id="ARBA00022692"/>
    </source>
</evidence>
<dbReference type="InterPro" id="IPR007533">
    <property type="entry name" value="Cyt_c_oxidase_assmbl_CtaG"/>
</dbReference>
<keyword evidence="8 10" id="KW-0186">Copper</keyword>
<dbReference type="Pfam" id="PF04442">
    <property type="entry name" value="CtaG_Cox11"/>
    <property type="match status" value="1"/>
</dbReference>
<keyword evidence="10" id="KW-0997">Cell inner membrane</keyword>